<comment type="caution">
    <text evidence="1">The sequence shown here is derived from an EMBL/GenBank/DDBJ whole genome shotgun (WGS) entry which is preliminary data.</text>
</comment>
<reference evidence="1" key="2">
    <citation type="submission" date="2020-09" db="EMBL/GenBank/DDBJ databases">
        <authorList>
            <person name="Sun Q."/>
            <person name="Ohkuma M."/>
        </authorList>
    </citation>
    <scope>NUCLEOTIDE SEQUENCE</scope>
    <source>
        <strain evidence="1">JCM 3172</strain>
    </source>
</reference>
<reference evidence="1" key="1">
    <citation type="journal article" date="2014" name="Int. J. Syst. Evol. Microbiol.">
        <title>Complete genome sequence of Corynebacterium casei LMG S-19264T (=DSM 44701T), isolated from a smear-ripened cheese.</title>
        <authorList>
            <consortium name="US DOE Joint Genome Institute (JGI-PGF)"/>
            <person name="Walter F."/>
            <person name="Albersmeier A."/>
            <person name="Kalinowski J."/>
            <person name="Ruckert C."/>
        </authorList>
    </citation>
    <scope>NUCLEOTIDE SEQUENCE</scope>
    <source>
        <strain evidence="1">JCM 3172</strain>
    </source>
</reference>
<gene>
    <name evidence="1" type="ORF">GCM10014713_27660</name>
</gene>
<name>A0A918H327_9ACTN</name>
<dbReference type="EMBL" id="BMQQ01000008">
    <property type="protein sequence ID" value="GGT32466.1"/>
    <property type="molecule type" value="Genomic_DNA"/>
</dbReference>
<dbReference type="Proteomes" id="UP000619486">
    <property type="component" value="Unassembled WGS sequence"/>
</dbReference>
<dbReference type="AlphaFoldDB" id="A0A918H327"/>
<proteinExistence type="predicted"/>
<evidence type="ECO:0000313" key="1">
    <source>
        <dbReference type="EMBL" id="GGT32466.1"/>
    </source>
</evidence>
<organism evidence="1 2">
    <name type="scientific">Streptomyces purpureus</name>
    <dbReference type="NCBI Taxonomy" id="1951"/>
    <lineage>
        <taxon>Bacteria</taxon>
        <taxon>Bacillati</taxon>
        <taxon>Actinomycetota</taxon>
        <taxon>Actinomycetes</taxon>
        <taxon>Kitasatosporales</taxon>
        <taxon>Streptomycetaceae</taxon>
        <taxon>Streptomyces</taxon>
    </lineage>
</organism>
<protein>
    <submittedName>
        <fullName evidence="1">Uncharacterized protein</fullName>
    </submittedName>
</protein>
<dbReference type="RefSeq" id="WP_189201834.1">
    <property type="nucleotide sequence ID" value="NZ_BMQQ01000008.1"/>
</dbReference>
<evidence type="ECO:0000313" key="2">
    <source>
        <dbReference type="Proteomes" id="UP000619486"/>
    </source>
</evidence>
<keyword evidence="2" id="KW-1185">Reference proteome</keyword>
<accession>A0A918H327</accession>
<sequence>MGEARRRLGDDGTPWRGLGRSRVVTGDVDDVRVYSGVLDVSTIQQLRDNYAKPSL</sequence>